<keyword evidence="1" id="KW-0732">Signal</keyword>
<feature type="signal peptide" evidence="1">
    <location>
        <begin position="1"/>
        <end position="19"/>
    </location>
</feature>
<accession>A0ABQ6Q1N5</accession>
<dbReference type="EMBL" id="BTPE01000006">
    <property type="protein sequence ID" value="GMQ33792.1"/>
    <property type="molecule type" value="Genomic_DNA"/>
</dbReference>
<dbReference type="Proteomes" id="UP001307705">
    <property type="component" value="Unassembled WGS sequence"/>
</dbReference>
<name>A0ABQ6Q1N5_9BACT</name>
<evidence type="ECO:0000256" key="1">
    <source>
        <dbReference type="SAM" id="SignalP"/>
    </source>
</evidence>
<protein>
    <submittedName>
        <fullName evidence="2">Uncharacterized protein</fullName>
    </submittedName>
</protein>
<dbReference type="Gene3D" id="2.60.120.260">
    <property type="entry name" value="Galactose-binding domain-like"/>
    <property type="match status" value="1"/>
</dbReference>
<dbReference type="PROSITE" id="PS51257">
    <property type="entry name" value="PROKAR_LIPOPROTEIN"/>
    <property type="match status" value="1"/>
</dbReference>
<gene>
    <name evidence="2" type="ORF">Ataiwa_20640</name>
</gene>
<organism evidence="2 3">
    <name type="scientific">Algoriphagus taiwanensis</name>
    <dbReference type="NCBI Taxonomy" id="1445656"/>
    <lineage>
        <taxon>Bacteria</taxon>
        <taxon>Pseudomonadati</taxon>
        <taxon>Bacteroidota</taxon>
        <taxon>Cytophagia</taxon>
        <taxon>Cytophagales</taxon>
        <taxon>Cyclobacteriaceae</taxon>
        <taxon>Algoriphagus</taxon>
    </lineage>
</organism>
<dbReference type="RefSeq" id="WP_338228628.1">
    <property type="nucleotide sequence ID" value="NZ_BTPE01000006.1"/>
</dbReference>
<evidence type="ECO:0000313" key="2">
    <source>
        <dbReference type="EMBL" id="GMQ33792.1"/>
    </source>
</evidence>
<evidence type="ECO:0000313" key="3">
    <source>
        <dbReference type="Proteomes" id="UP001307705"/>
    </source>
</evidence>
<comment type="caution">
    <text evidence="2">The sequence shown here is derived from an EMBL/GenBank/DDBJ whole genome shotgun (WGS) entry which is preliminary data.</text>
</comment>
<sequence length="189" mass="21161">MKKQAFLILLLLTLLFSCQEEEFLPQGTQLMLNPNLSQFPDSVNPWKPSNPDGIQLGVSREVFFSGNRSLFIENPVREKAEAASWSQNYTGPMPVPGSTLELAAFIKGENVQDLTLGGRVFILVRTFPQINQISVAGTSLDMQGDFDWVLVKATLENFPKDAERIEVSLNVPRLTLGKVYFDEINLTVR</sequence>
<reference evidence="2 3" key="1">
    <citation type="submission" date="2023-08" db="EMBL/GenBank/DDBJ databases">
        <title>Draft genome sequence of Algoriphagus taiwanensis.</title>
        <authorList>
            <person name="Takatani N."/>
            <person name="Hosokawa M."/>
            <person name="Sawabe T."/>
        </authorList>
    </citation>
    <scope>NUCLEOTIDE SEQUENCE [LARGE SCALE GENOMIC DNA]</scope>
    <source>
        <strain evidence="2 3">JCM 19755</strain>
    </source>
</reference>
<feature type="chain" id="PRO_5045788259" evidence="1">
    <location>
        <begin position="20"/>
        <end position="189"/>
    </location>
</feature>
<proteinExistence type="predicted"/>
<keyword evidence="3" id="KW-1185">Reference proteome</keyword>